<dbReference type="EMBL" id="JXLP01000017">
    <property type="protein sequence ID" value="KIL77116.1"/>
    <property type="molecule type" value="Genomic_DNA"/>
</dbReference>
<feature type="compositionally biased region" description="Basic and acidic residues" evidence="1">
    <location>
        <begin position="32"/>
        <end position="46"/>
    </location>
</feature>
<organism evidence="2 3">
    <name type="scientific">Bacillus badius</name>
    <dbReference type="NCBI Taxonomy" id="1455"/>
    <lineage>
        <taxon>Bacteria</taxon>
        <taxon>Bacillati</taxon>
        <taxon>Bacillota</taxon>
        <taxon>Bacilli</taxon>
        <taxon>Bacillales</taxon>
        <taxon>Bacillaceae</taxon>
        <taxon>Pseudobacillus</taxon>
    </lineage>
</organism>
<sequence>MKKTAFQPSFYFAGKMAFEYHSLTLANKRKSSSADRNGRRAARPVESEAPGMKSSNLHPQAKLEVYLRNSISQLKYG</sequence>
<dbReference type="Proteomes" id="UP000031982">
    <property type="component" value="Unassembled WGS sequence"/>
</dbReference>
<evidence type="ECO:0000313" key="2">
    <source>
        <dbReference type="EMBL" id="KIL77116.1"/>
    </source>
</evidence>
<name>A0ABR5ARY3_BACBA</name>
<keyword evidence="3" id="KW-1185">Reference proteome</keyword>
<gene>
    <name evidence="2" type="ORF">SD77_1721</name>
</gene>
<feature type="region of interest" description="Disordered" evidence="1">
    <location>
        <begin position="28"/>
        <end position="59"/>
    </location>
</feature>
<protein>
    <recommendedName>
        <fullName evidence="4">Ribose 5-phosphate isomerase B</fullName>
    </recommendedName>
</protein>
<comment type="caution">
    <text evidence="2">The sequence shown here is derived from an EMBL/GenBank/DDBJ whole genome shotgun (WGS) entry which is preliminary data.</text>
</comment>
<accession>A0ABR5ARY3</accession>
<evidence type="ECO:0008006" key="4">
    <source>
        <dbReference type="Google" id="ProtNLM"/>
    </source>
</evidence>
<proteinExistence type="predicted"/>
<reference evidence="2 3" key="1">
    <citation type="submission" date="2015-01" db="EMBL/GenBank/DDBJ databases">
        <title>Genome Assembly of Bacillus badius MTCC 1458.</title>
        <authorList>
            <person name="Verma A."/>
            <person name="Khatri I."/>
            <person name="Mual P."/>
            <person name="Subramanian S."/>
            <person name="Krishnamurthi S."/>
        </authorList>
    </citation>
    <scope>NUCLEOTIDE SEQUENCE [LARGE SCALE GENOMIC DNA]</scope>
    <source>
        <strain evidence="2 3">MTCC 1458</strain>
    </source>
</reference>
<evidence type="ECO:0000313" key="3">
    <source>
        <dbReference type="Proteomes" id="UP000031982"/>
    </source>
</evidence>
<evidence type="ECO:0000256" key="1">
    <source>
        <dbReference type="SAM" id="MobiDB-lite"/>
    </source>
</evidence>